<keyword evidence="7" id="KW-1185">Reference proteome</keyword>
<dbReference type="OrthoDB" id="2151789at2759"/>
<evidence type="ECO:0000313" key="7">
    <source>
        <dbReference type="Proteomes" id="UP000807342"/>
    </source>
</evidence>
<keyword evidence="2" id="KW-0285">Flavoprotein</keyword>
<evidence type="ECO:0000256" key="2">
    <source>
        <dbReference type="ARBA" id="ARBA00022630"/>
    </source>
</evidence>
<organism evidence="6 7">
    <name type="scientific">Macrolepiota fuliginosa MF-IS2</name>
    <dbReference type="NCBI Taxonomy" id="1400762"/>
    <lineage>
        <taxon>Eukaryota</taxon>
        <taxon>Fungi</taxon>
        <taxon>Dikarya</taxon>
        <taxon>Basidiomycota</taxon>
        <taxon>Agaricomycotina</taxon>
        <taxon>Agaricomycetes</taxon>
        <taxon>Agaricomycetidae</taxon>
        <taxon>Agaricales</taxon>
        <taxon>Agaricineae</taxon>
        <taxon>Agaricaceae</taxon>
        <taxon>Macrolepiota</taxon>
    </lineage>
</organism>
<protein>
    <submittedName>
        <fullName evidence="6">FAD-binding domain-containing protein</fullName>
    </submittedName>
</protein>
<dbReference type="InterPro" id="IPR050416">
    <property type="entry name" value="FAD-linked_Oxidoreductase"/>
</dbReference>
<name>A0A9P5WZJ2_9AGAR</name>
<dbReference type="PANTHER" id="PTHR42973">
    <property type="entry name" value="BINDING OXIDOREDUCTASE, PUTATIVE (AFU_ORTHOLOGUE AFUA_1G17690)-RELATED"/>
    <property type="match status" value="1"/>
</dbReference>
<reference evidence="6" key="1">
    <citation type="submission" date="2020-11" db="EMBL/GenBank/DDBJ databases">
        <authorList>
            <consortium name="DOE Joint Genome Institute"/>
            <person name="Ahrendt S."/>
            <person name="Riley R."/>
            <person name="Andreopoulos W."/>
            <person name="Labutti K."/>
            <person name="Pangilinan J."/>
            <person name="Ruiz-Duenas F.J."/>
            <person name="Barrasa J.M."/>
            <person name="Sanchez-Garcia M."/>
            <person name="Camarero S."/>
            <person name="Miyauchi S."/>
            <person name="Serrano A."/>
            <person name="Linde D."/>
            <person name="Babiker R."/>
            <person name="Drula E."/>
            <person name="Ayuso-Fernandez I."/>
            <person name="Pacheco R."/>
            <person name="Padilla G."/>
            <person name="Ferreira P."/>
            <person name="Barriuso J."/>
            <person name="Kellner H."/>
            <person name="Castanera R."/>
            <person name="Alfaro M."/>
            <person name="Ramirez L."/>
            <person name="Pisabarro A.G."/>
            <person name="Kuo A."/>
            <person name="Tritt A."/>
            <person name="Lipzen A."/>
            <person name="He G."/>
            <person name="Yan M."/>
            <person name="Ng V."/>
            <person name="Cullen D."/>
            <person name="Martin F."/>
            <person name="Rosso M.-N."/>
            <person name="Henrissat B."/>
            <person name="Hibbett D."/>
            <person name="Martinez A.T."/>
            <person name="Grigoriev I.V."/>
        </authorList>
    </citation>
    <scope>NUCLEOTIDE SEQUENCE</scope>
    <source>
        <strain evidence="6">MF-IS2</strain>
    </source>
</reference>
<accession>A0A9P5WZJ2</accession>
<dbReference type="InterPro" id="IPR016166">
    <property type="entry name" value="FAD-bd_PCMH"/>
</dbReference>
<evidence type="ECO:0000313" key="6">
    <source>
        <dbReference type="EMBL" id="KAF9441904.1"/>
    </source>
</evidence>
<evidence type="ECO:0000259" key="5">
    <source>
        <dbReference type="PROSITE" id="PS51387"/>
    </source>
</evidence>
<dbReference type="InterPro" id="IPR016169">
    <property type="entry name" value="FAD-bd_PCMH_sub2"/>
</dbReference>
<sequence>MPILIRLGVFFIWVLAAVSVERLLLLNVLASAQWNPSAGSILNTSSISPSPAVKGAQACTRLRDELGSEVVHLCGEGVYVEAIQNPNSLYNSFYRPACVVAPQEAVHVQKAMATIYEERAHYAVMSGGHTAMTGWNTVQDGVLIYFTNMNNVTYDAKTNRATIQPGVRWGDALQQLEPYGVAPMGGRLGNIGTGLLLGGGISYLAPENGWSTDAITEMDVVLVNGQQVTATANNQYSDLFRALKGGGNRFGIVTRFEVEPIRVGRSTDKNWYGGVILVSQSIILHERGLQSVLIASTPLSNKSSLISLQYPESSVEALIRATHTFIETNTDPRAAVLVILGYVMRNGRPIASHTVAYFYRGSNLPREVFGDFLDIPSDFQHLAPVSYQEAASIFGSGDYRESGERFSGTSFAGGPEKCLKAYKDFRRFALESTYLVNSTVLALTPIPRHQIQVARNRGGNALDPSLQPYISAHWHTVLLKGQEQIPPKVELGLQWLMRQNPPSAGAPLDMNESDATQNVYATYGNYEFLRRVYRKYDPTRFNVRYSQGPIGL</sequence>
<evidence type="ECO:0000256" key="1">
    <source>
        <dbReference type="ARBA" id="ARBA00005466"/>
    </source>
</evidence>
<gene>
    <name evidence="6" type="ORF">P691DRAFT_779640</name>
</gene>
<dbReference type="Pfam" id="PF01565">
    <property type="entry name" value="FAD_binding_4"/>
    <property type="match status" value="1"/>
</dbReference>
<dbReference type="InterPro" id="IPR036318">
    <property type="entry name" value="FAD-bd_PCMH-like_sf"/>
</dbReference>
<keyword evidence="4" id="KW-0560">Oxidoreductase</keyword>
<evidence type="ECO:0000256" key="4">
    <source>
        <dbReference type="ARBA" id="ARBA00023002"/>
    </source>
</evidence>
<dbReference type="PANTHER" id="PTHR42973:SF13">
    <property type="entry name" value="FAD-BINDING PCMH-TYPE DOMAIN-CONTAINING PROTEIN"/>
    <property type="match status" value="1"/>
</dbReference>
<dbReference type="SUPFAM" id="SSF56176">
    <property type="entry name" value="FAD-binding/transporter-associated domain-like"/>
    <property type="match status" value="1"/>
</dbReference>
<evidence type="ECO:0000256" key="3">
    <source>
        <dbReference type="ARBA" id="ARBA00022827"/>
    </source>
</evidence>
<dbReference type="GO" id="GO:0071949">
    <property type="term" value="F:FAD binding"/>
    <property type="evidence" value="ECO:0007669"/>
    <property type="project" value="InterPro"/>
</dbReference>
<dbReference type="Proteomes" id="UP000807342">
    <property type="component" value="Unassembled WGS sequence"/>
</dbReference>
<proteinExistence type="inferred from homology"/>
<dbReference type="AlphaFoldDB" id="A0A9P5WZJ2"/>
<dbReference type="EMBL" id="MU151750">
    <property type="protein sequence ID" value="KAF9441904.1"/>
    <property type="molecule type" value="Genomic_DNA"/>
</dbReference>
<dbReference type="GO" id="GO:0016491">
    <property type="term" value="F:oxidoreductase activity"/>
    <property type="evidence" value="ECO:0007669"/>
    <property type="project" value="UniProtKB-KW"/>
</dbReference>
<comment type="similarity">
    <text evidence="1">Belongs to the oxygen-dependent FAD-linked oxidoreductase family.</text>
</comment>
<feature type="domain" description="FAD-binding PCMH-type" evidence="5">
    <location>
        <begin position="92"/>
        <end position="263"/>
    </location>
</feature>
<keyword evidence="3" id="KW-0274">FAD</keyword>
<comment type="caution">
    <text evidence="6">The sequence shown here is derived from an EMBL/GenBank/DDBJ whole genome shotgun (WGS) entry which is preliminary data.</text>
</comment>
<dbReference type="PROSITE" id="PS51387">
    <property type="entry name" value="FAD_PCMH"/>
    <property type="match status" value="1"/>
</dbReference>
<dbReference type="InterPro" id="IPR006094">
    <property type="entry name" value="Oxid_FAD_bind_N"/>
</dbReference>
<dbReference type="Gene3D" id="3.30.465.10">
    <property type="match status" value="1"/>
</dbReference>